<comment type="caution">
    <text evidence="1">The sequence shown here is derived from an EMBL/GenBank/DDBJ whole genome shotgun (WGS) entry which is preliminary data.</text>
</comment>
<evidence type="ECO:0000313" key="1">
    <source>
        <dbReference type="EMBL" id="TWT52042.1"/>
    </source>
</evidence>
<proteinExistence type="predicted"/>
<accession>A0A5C5WQH5</accession>
<keyword evidence="2" id="KW-1185">Reference proteome</keyword>
<dbReference type="AlphaFoldDB" id="A0A5C5WQH5"/>
<organism evidence="1 2">
    <name type="scientific">Thalassoglobus neptunius</name>
    <dbReference type="NCBI Taxonomy" id="1938619"/>
    <lineage>
        <taxon>Bacteria</taxon>
        <taxon>Pseudomonadati</taxon>
        <taxon>Planctomycetota</taxon>
        <taxon>Planctomycetia</taxon>
        <taxon>Planctomycetales</taxon>
        <taxon>Planctomycetaceae</taxon>
        <taxon>Thalassoglobus</taxon>
    </lineage>
</organism>
<sequence>MEEEPQLCDSPISNELRNSQEEIGVHRQHKAVFILGKKGFSVGIQGVMRDPSRTLCQFSGS</sequence>
<name>A0A5C5WQH5_9PLAN</name>
<dbReference type="EMBL" id="SIHI01000008">
    <property type="protein sequence ID" value="TWT52042.1"/>
    <property type="molecule type" value="Genomic_DNA"/>
</dbReference>
<gene>
    <name evidence="1" type="ORF">KOR42_31390</name>
</gene>
<protein>
    <submittedName>
        <fullName evidence="1">Uncharacterized protein</fullName>
    </submittedName>
</protein>
<evidence type="ECO:0000313" key="2">
    <source>
        <dbReference type="Proteomes" id="UP000317243"/>
    </source>
</evidence>
<dbReference type="Proteomes" id="UP000317243">
    <property type="component" value="Unassembled WGS sequence"/>
</dbReference>
<reference evidence="1 2" key="1">
    <citation type="submission" date="2019-02" db="EMBL/GenBank/DDBJ databases">
        <title>Deep-cultivation of Planctomycetes and their phenomic and genomic characterization uncovers novel biology.</title>
        <authorList>
            <person name="Wiegand S."/>
            <person name="Jogler M."/>
            <person name="Boedeker C."/>
            <person name="Pinto D."/>
            <person name="Vollmers J."/>
            <person name="Rivas-Marin E."/>
            <person name="Kohn T."/>
            <person name="Peeters S.H."/>
            <person name="Heuer A."/>
            <person name="Rast P."/>
            <person name="Oberbeckmann S."/>
            <person name="Bunk B."/>
            <person name="Jeske O."/>
            <person name="Meyerdierks A."/>
            <person name="Storesund J.E."/>
            <person name="Kallscheuer N."/>
            <person name="Luecker S."/>
            <person name="Lage O.M."/>
            <person name="Pohl T."/>
            <person name="Merkel B.J."/>
            <person name="Hornburger P."/>
            <person name="Mueller R.-W."/>
            <person name="Bruemmer F."/>
            <person name="Labrenz M."/>
            <person name="Spormann A.M."/>
            <person name="Op Den Camp H."/>
            <person name="Overmann J."/>
            <person name="Amann R."/>
            <person name="Jetten M.S.M."/>
            <person name="Mascher T."/>
            <person name="Medema M.H."/>
            <person name="Devos D.P."/>
            <person name="Kaster A.-K."/>
            <person name="Ovreas L."/>
            <person name="Rohde M."/>
            <person name="Galperin M.Y."/>
            <person name="Jogler C."/>
        </authorList>
    </citation>
    <scope>NUCLEOTIDE SEQUENCE [LARGE SCALE GENOMIC DNA]</scope>
    <source>
        <strain evidence="1 2">KOR42</strain>
    </source>
</reference>